<dbReference type="GO" id="GO:0003887">
    <property type="term" value="F:DNA-directed DNA polymerase activity"/>
    <property type="evidence" value="ECO:0007669"/>
    <property type="project" value="UniProtKB-KW"/>
</dbReference>
<evidence type="ECO:0000256" key="6">
    <source>
        <dbReference type="ARBA" id="ARBA00022705"/>
    </source>
</evidence>
<evidence type="ECO:0000256" key="12">
    <source>
        <dbReference type="ARBA" id="ARBA00022932"/>
    </source>
</evidence>
<gene>
    <name evidence="20 22" type="primary">dnaQ</name>
    <name evidence="22" type="ORF">M0638_09700</name>
</gene>
<evidence type="ECO:0000256" key="15">
    <source>
        <dbReference type="ARBA" id="ARBA00026073"/>
    </source>
</evidence>
<dbReference type="PANTHER" id="PTHR30231">
    <property type="entry name" value="DNA POLYMERASE III SUBUNIT EPSILON"/>
    <property type="match status" value="1"/>
</dbReference>
<comment type="function">
    <text evidence="14 20">DNA polymerase III is a complex, multichain enzyme responsible for most of the replicative synthesis in bacteria. The epsilon subunit contain the editing function and is a proofreading 3'-5' exonuclease.</text>
</comment>
<dbReference type="RefSeq" id="WP_248666781.1">
    <property type="nucleotide sequence ID" value="NZ_JALPRX010000036.1"/>
</dbReference>
<evidence type="ECO:0000256" key="5">
    <source>
        <dbReference type="ARBA" id="ARBA00022695"/>
    </source>
</evidence>
<accession>A0A9X1Y6Z0</accession>
<dbReference type="GO" id="GO:0045004">
    <property type="term" value="P:DNA replication proofreading"/>
    <property type="evidence" value="ECO:0007669"/>
    <property type="project" value="TreeGrafter"/>
</dbReference>
<evidence type="ECO:0000256" key="14">
    <source>
        <dbReference type="ARBA" id="ARBA00025483"/>
    </source>
</evidence>
<dbReference type="AlphaFoldDB" id="A0A9X1Y6Z0"/>
<dbReference type="SUPFAM" id="SSF53098">
    <property type="entry name" value="Ribonuclease H-like"/>
    <property type="match status" value="1"/>
</dbReference>
<dbReference type="NCBIfam" id="TIGR00573">
    <property type="entry name" value="dnaq"/>
    <property type="match status" value="1"/>
</dbReference>
<dbReference type="InterPro" id="IPR013520">
    <property type="entry name" value="Ribonucl_H"/>
</dbReference>
<dbReference type="Gene3D" id="3.30.420.10">
    <property type="entry name" value="Ribonuclease H-like superfamily/Ribonuclease H"/>
    <property type="match status" value="1"/>
</dbReference>
<evidence type="ECO:0000313" key="23">
    <source>
        <dbReference type="Proteomes" id="UP001139516"/>
    </source>
</evidence>
<organism evidence="22 23">
    <name type="scientific">Roseomonas acroporae</name>
    <dbReference type="NCBI Taxonomy" id="2937791"/>
    <lineage>
        <taxon>Bacteria</taxon>
        <taxon>Pseudomonadati</taxon>
        <taxon>Pseudomonadota</taxon>
        <taxon>Alphaproteobacteria</taxon>
        <taxon>Acetobacterales</taxon>
        <taxon>Roseomonadaceae</taxon>
        <taxon>Roseomonas</taxon>
    </lineage>
</organism>
<protein>
    <recommendedName>
        <fullName evidence="3 20">DNA polymerase III subunit epsilon</fullName>
        <ecNumber evidence="2 20">2.7.7.7</ecNumber>
    </recommendedName>
</protein>
<evidence type="ECO:0000256" key="19">
    <source>
        <dbReference type="PIRSR" id="PIRSR606309-3"/>
    </source>
</evidence>
<evidence type="ECO:0000256" key="18">
    <source>
        <dbReference type="PIRSR" id="PIRSR606309-2"/>
    </source>
</evidence>
<feature type="binding site" evidence="19">
    <location>
        <position position="17"/>
    </location>
    <ligand>
        <name>a divalent metal cation</name>
        <dbReference type="ChEBI" id="CHEBI:60240"/>
        <label>1</label>
        <note>catalytic</note>
    </ligand>
</feature>
<keyword evidence="23" id="KW-1185">Reference proteome</keyword>
<feature type="binding site" evidence="18">
    <location>
        <position position="163"/>
    </location>
    <ligand>
        <name>substrate</name>
    </ligand>
</feature>
<evidence type="ECO:0000313" key="22">
    <source>
        <dbReference type="EMBL" id="MCK8784656.1"/>
    </source>
</evidence>
<dbReference type="EC" id="2.7.7.7" evidence="2 20"/>
<comment type="catalytic activity">
    <reaction evidence="16 20">
        <text>DNA(n) + a 2'-deoxyribonucleoside 5'-triphosphate = DNA(n+1) + diphosphate</text>
        <dbReference type="Rhea" id="RHEA:22508"/>
        <dbReference type="Rhea" id="RHEA-COMP:17339"/>
        <dbReference type="Rhea" id="RHEA-COMP:17340"/>
        <dbReference type="ChEBI" id="CHEBI:33019"/>
        <dbReference type="ChEBI" id="CHEBI:61560"/>
        <dbReference type="ChEBI" id="CHEBI:173112"/>
        <dbReference type="EC" id="2.7.7.7"/>
    </reaction>
</comment>
<evidence type="ECO:0000256" key="7">
    <source>
        <dbReference type="ARBA" id="ARBA00022722"/>
    </source>
</evidence>
<evidence type="ECO:0000256" key="2">
    <source>
        <dbReference type="ARBA" id="ARBA00012417"/>
    </source>
</evidence>
<dbReference type="Proteomes" id="UP001139516">
    <property type="component" value="Unassembled WGS sequence"/>
</dbReference>
<evidence type="ECO:0000256" key="13">
    <source>
        <dbReference type="ARBA" id="ARBA00023211"/>
    </source>
</evidence>
<keyword evidence="5 20" id="KW-0548">Nucleotidyltransferase</keyword>
<evidence type="ECO:0000256" key="16">
    <source>
        <dbReference type="ARBA" id="ARBA00049244"/>
    </source>
</evidence>
<evidence type="ECO:0000256" key="10">
    <source>
        <dbReference type="ARBA" id="ARBA00022839"/>
    </source>
</evidence>
<keyword evidence="10 20" id="KW-0269">Exonuclease</keyword>
<feature type="binding site" evidence="18">
    <location>
        <position position="17"/>
    </location>
    <ligand>
        <name>substrate</name>
    </ligand>
</feature>
<feature type="domain" description="Exonuclease" evidence="21">
    <location>
        <begin position="10"/>
        <end position="180"/>
    </location>
</feature>
<evidence type="ECO:0000256" key="3">
    <source>
        <dbReference type="ARBA" id="ARBA00020352"/>
    </source>
</evidence>
<feature type="binding site" evidence="19">
    <location>
        <position position="15"/>
    </location>
    <ligand>
        <name>a divalent metal cation</name>
        <dbReference type="ChEBI" id="CHEBI:60240"/>
        <label>1</label>
        <note>catalytic</note>
    </ligand>
</feature>
<dbReference type="FunFam" id="3.30.420.10:FF:000012">
    <property type="entry name" value="DNA polymerase III subunit epsilon"/>
    <property type="match status" value="1"/>
</dbReference>
<dbReference type="GO" id="GO:0005829">
    <property type="term" value="C:cytosol"/>
    <property type="evidence" value="ECO:0007669"/>
    <property type="project" value="TreeGrafter"/>
</dbReference>
<keyword evidence="7 20" id="KW-0540">Nuclease</keyword>
<dbReference type="NCBIfam" id="TIGR01406">
    <property type="entry name" value="dnaQ_proteo"/>
    <property type="match status" value="1"/>
</dbReference>
<reference evidence="22" key="1">
    <citation type="submission" date="2022-04" db="EMBL/GenBank/DDBJ databases">
        <title>Roseomonas acroporae sp. nov., isolated from coral Acropora digitifera.</title>
        <authorList>
            <person name="Sun H."/>
        </authorList>
    </citation>
    <scope>NUCLEOTIDE SEQUENCE</scope>
    <source>
        <strain evidence="22">NAR14</strain>
    </source>
</reference>
<comment type="subunit">
    <text evidence="15 20">DNA polymerase III contains a core (composed of alpha, epsilon and theta chains) that associates with a tau subunit. This core dimerizes to form the POLIII' complex. PolIII' associates with the gamma complex (composed of gamma, delta, delta', psi and chi chains) and with the beta chain to form the complete DNA polymerase III complex.</text>
</comment>
<sequence>MAERVGASRRSVLLDTETTGLDPGKGDRVIEVAAIELVNLIPTGNFLHELIDPEREVPEDAVRIHGMTTEMLRGKPRFAEILPKLEEFLGADPIIAHNAPFDFGFLDAELRRAGRPALDRARMVDTLAMAKARFPGLANNLDALCRRYGIDNSMRTSHNALLDVKLLAQVYLELMGGRQPGLGLTARRVAPVSAAAADGPARPRTPRPIVPSEAELAAHAAFVGRLKEPLWLLPPFAPPAS</sequence>
<dbReference type="PANTHER" id="PTHR30231:SF41">
    <property type="entry name" value="DNA POLYMERASE III SUBUNIT EPSILON"/>
    <property type="match status" value="1"/>
</dbReference>
<dbReference type="InterPro" id="IPR012337">
    <property type="entry name" value="RNaseH-like_sf"/>
</dbReference>
<keyword evidence="8 19" id="KW-0479">Metal-binding</keyword>
<evidence type="ECO:0000256" key="9">
    <source>
        <dbReference type="ARBA" id="ARBA00022801"/>
    </source>
</evidence>
<dbReference type="CDD" id="cd06131">
    <property type="entry name" value="DNA_pol_III_epsilon_Ecoli_like"/>
    <property type="match status" value="1"/>
</dbReference>
<evidence type="ECO:0000256" key="17">
    <source>
        <dbReference type="PIRSR" id="PIRSR606309-1"/>
    </source>
</evidence>
<feature type="binding site" evidence="18">
    <location>
        <position position="15"/>
    </location>
    <ligand>
        <name>substrate</name>
    </ligand>
</feature>
<feature type="binding site" evidence="18">
    <location>
        <position position="65"/>
    </location>
    <ligand>
        <name>substrate</name>
    </ligand>
</feature>
<feature type="binding site" evidence="19">
    <location>
        <position position="163"/>
    </location>
    <ligand>
        <name>a divalent metal cation</name>
        <dbReference type="ChEBI" id="CHEBI:60240"/>
        <label>1</label>
        <note>catalytic</note>
    </ligand>
</feature>
<keyword evidence="11 19" id="KW-0460">Magnesium</keyword>
<name>A0A9X1Y6Z0_9PROT</name>
<evidence type="ECO:0000259" key="21">
    <source>
        <dbReference type="SMART" id="SM00479"/>
    </source>
</evidence>
<comment type="cofactor">
    <cofactor evidence="19">
        <name>Mg(2+)</name>
        <dbReference type="ChEBI" id="CHEBI:18420"/>
    </cofactor>
    <cofactor evidence="19">
        <name>Mn(2+)</name>
        <dbReference type="ChEBI" id="CHEBI:29035"/>
    </cofactor>
    <text evidence="19">Binds 2 divalent metal cations. Magnesium or manganese.</text>
</comment>
<keyword evidence="13 19" id="KW-0464">Manganese</keyword>
<feature type="active site" description="Proton acceptor" evidence="17">
    <location>
        <position position="158"/>
    </location>
</feature>
<evidence type="ECO:0000256" key="8">
    <source>
        <dbReference type="ARBA" id="ARBA00022723"/>
    </source>
</evidence>
<dbReference type="SMART" id="SM00479">
    <property type="entry name" value="EXOIII"/>
    <property type="match status" value="1"/>
</dbReference>
<dbReference type="GO" id="GO:0008408">
    <property type="term" value="F:3'-5' exonuclease activity"/>
    <property type="evidence" value="ECO:0007669"/>
    <property type="project" value="TreeGrafter"/>
</dbReference>
<evidence type="ECO:0000256" key="1">
    <source>
        <dbReference type="ARBA" id="ARBA00001936"/>
    </source>
</evidence>
<proteinExistence type="predicted"/>
<evidence type="ECO:0000256" key="20">
    <source>
        <dbReference type="RuleBase" id="RU364087"/>
    </source>
</evidence>
<keyword evidence="4 20" id="KW-0808">Transferase</keyword>
<dbReference type="InterPro" id="IPR006309">
    <property type="entry name" value="DnaQ_proteo"/>
</dbReference>
<evidence type="ECO:0000256" key="4">
    <source>
        <dbReference type="ARBA" id="ARBA00022679"/>
    </source>
</evidence>
<dbReference type="NCBIfam" id="NF004316">
    <property type="entry name" value="PRK05711.1"/>
    <property type="match status" value="1"/>
</dbReference>
<dbReference type="InterPro" id="IPR036397">
    <property type="entry name" value="RNaseH_sf"/>
</dbReference>
<dbReference type="GO" id="GO:0046872">
    <property type="term" value="F:metal ion binding"/>
    <property type="evidence" value="ECO:0007669"/>
    <property type="project" value="UniProtKB-KW"/>
</dbReference>
<dbReference type="Pfam" id="PF00929">
    <property type="entry name" value="RNase_T"/>
    <property type="match status" value="1"/>
</dbReference>
<dbReference type="GO" id="GO:0003677">
    <property type="term" value="F:DNA binding"/>
    <property type="evidence" value="ECO:0007669"/>
    <property type="project" value="InterPro"/>
</dbReference>
<dbReference type="EMBL" id="JALPRX010000036">
    <property type="protein sequence ID" value="MCK8784656.1"/>
    <property type="molecule type" value="Genomic_DNA"/>
</dbReference>
<dbReference type="InterPro" id="IPR006054">
    <property type="entry name" value="DnaQ"/>
</dbReference>
<keyword evidence="6 20" id="KW-0235">DNA replication</keyword>
<comment type="caution">
    <text evidence="22">The sequence shown here is derived from an EMBL/GenBank/DDBJ whole genome shotgun (WGS) entry which is preliminary data.</text>
</comment>
<keyword evidence="9 20" id="KW-0378">Hydrolase</keyword>
<evidence type="ECO:0000256" key="11">
    <source>
        <dbReference type="ARBA" id="ARBA00022842"/>
    </source>
</evidence>
<comment type="cofactor">
    <cofactor evidence="1 20">
        <name>Mn(2+)</name>
        <dbReference type="ChEBI" id="CHEBI:29035"/>
    </cofactor>
</comment>
<keyword evidence="12 20" id="KW-0239">DNA-directed DNA polymerase</keyword>